<evidence type="ECO:0000313" key="1">
    <source>
        <dbReference type="EMBL" id="SVA84559.1"/>
    </source>
</evidence>
<dbReference type="AlphaFoldDB" id="A0A381Z5V2"/>
<protein>
    <submittedName>
        <fullName evidence="1">Uncharacterized protein</fullName>
    </submittedName>
</protein>
<proteinExistence type="predicted"/>
<reference evidence="1" key="1">
    <citation type="submission" date="2018-05" db="EMBL/GenBank/DDBJ databases">
        <authorList>
            <person name="Lanie J.A."/>
            <person name="Ng W.-L."/>
            <person name="Kazmierczak K.M."/>
            <person name="Andrzejewski T.M."/>
            <person name="Davidsen T.M."/>
            <person name="Wayne K.J."/>
            <person name="Tettelin H."/>
            <person name="Glass J.I."/>
            <person name="Rusch D."/>
            <person name="Podicherti R."/>
            <person name="Tsui H.-C.T."/>
            <person name="Winkler M.E."/>
        </authorList>
    </citation>
    <scope>NUCLEOTIDE SEQUENCE</scope>
</reference>
<sequence length="111" mass="12776">MSNKKAYLVLTHTFAPAPGADTSMKNFGDEGQWQMHESVYFVTRIRKGWWQTATTIVNLTDSKVVKNKAETTDYKQIVQHVMIKYPAQYNQFIKECKEEGLIDKGDDTPDK</sequence>
<name>A0A381Z5V2_9ZZZZ</name>
<dbReference type="EMBL" id="UINC01020043">
    <property type="protein sequence ID" value="SVA84559.1"/>
    <property type="molecule type" value="Genomic_DNA"/>
</dbReference>
<organism evidence="1">
    <name type="scientific">marine metagenome</name>
    <dbReference type="NCBI Taxonomy" id="408172"/>
    <lineage>
        <taxon>unclassified sequences</taxon>
        <taxon>metagenomes</taxon>
        <taxon>ecological metagenomes</taxon>
    </lineage>
</organism>
<gene>
    <name evidence="1" type="ORF">METZ01_LOCUS137413</name>
</gene>
<accession>A0A381Z5V2</accession>